<dbReference type="EMBL" id="JARPMG010000001">
    <property type="protein sequence ID" value="KAJ8103660.1"/>
    <property type="molecule type" value="Genomic_DNA"/>
</dbReference>
<proteinExistence type="predicted"/>
<accession>A0AAD7VWL9</accession>
<organism evidence="2 3">
    <name type="scientific">Lipomyces tetrasporus</name>
    <dbReference type="NCBI Taxonomy" id="54092"/>
    <lineage>
        <taxon>Eukaryota</taxon>
        <taxon>Fungi</taxon>
        <taxon>Dikarya</taxon>
        <taxon>Ascomycota</taxon>
        <taxon>Saccharomycotina</taxon>
        <taxon>Lipomycetes</taxon>
        <taxon>Lipomycetales</taxon>
        <taxon>Lipomycetaceae</taxon>
        <taxon>Lipomyces</taxon>
    </lineage>
</organism>
<dbReference type="RefSeq" id="XP_056047110.1">
    <property type="nucleotide sequence ID" value="XM_056190169.1"/>
</dbReference>
<comment type="caution">
    <text evidence="2">The sequence shown here is derived from an EMBL/GenBank/DDBJ whole genome shotgun (WGS) entry which is preliminary data.</text>
</comment>
<dbReference type="GeneID" id="80885335"/>
<dbReference type="Proteomes" id="UP001217417">
    <property type="component" value="Unassembled WGS sequence"/>
</dbReference>
<reference evidence="2" key="1">
    <citation type="submission" date="2023-03" db="EMBL/GenBank/DDBJ databases">
        <title>Near-Complete genome sequence of Lipomyces tetrasporous NRRL Y-64009, an oleaginous yeast capable of growing on lignocellulosic hydrolysates.</title>
        <authorList>
            <consortium name="Lawrence Berkeley National Laboratory"/>
            <person name="Jagtap S.S."/>
            <person name="Liu J.-J."/>
            <person name="Walukiewicz H.E."/>
            <person name="Pangilinan J."/>
            <person name="Lipzen A."/>
            <person name="Ahrendt S."/>
            <person name="Koriabine M."/>
            <person name="Cobaugh K."/>
            <person name="Salamov A."/>
            <person name="Yoshinaga Y."/>
            <person name="Ng V."/>
            <person name="Daum C."/>
            <person name="Grigoriev I.V."/>
            <person name="Slininger P.J."/>
            <person name="Dien B.S."/>
            <person name="Jin Y.-S."/>
            <person name="Rao C.V."/>
        </authorList>
    </citation>
    <scope>NUCLEOTIDE SEQUENCE</scope>
    <source>
        <strain evidence="2">NRRL Y-64009</strain>
    </source>
</reference>
<gene>
    <name evidence="2" type="ORF">POJ06DRAFT_284580</name>
</gene>
<sequence length="263" mass="29592">MSELQAPVQDPGATSGATGEDTQPGSQESPKVSKFGMLPQSGVFFRALNPKRKPKNRPYRIVTNKEYSEEEALMKALYPPSTRLESTLVKWLLTSDQISRFAREHPDPGVAAVTFDRLGLPSFVNEWKVRVLQEVSMREGRIKLHTNDISASVQALRGRGSAKVYKEALRAYEETKQNKLAALGGPRVSRRLMMSSFKDQPNSIKDEAANEYKLKGVDAMLIPYDTWAADCWATVRYEIRDIHRGEAEVHRRETLSPLSNLTL</sequence>
<keyword evidence="3" id="KW-1185">Reference proteome</keyword>
<name>A0AAD7VWL9_9ASCO</name>
<protein>
    <submittedName>
        <fullName evidence="2">Uncharacterized protein</fullName>
    </submittedName>
</protein>
<dbReference type="AlphaFoldDB" id="A0AAD7VWL9"/>
<feature type="region of interest" description="Disordered" evidence="1">
    <location>
        <begin position="1"/>
        <end position="37"/>
    </location>
</feature>
<evidence type="ECO:0000313" key="3">
    <source>
        <dbReference type="Proteomes" id="UP001217417"/>
    </source>
</evidence>
<feature type="compositionally biased region" description="Polar residues" evidence="1">
    <location>
        <begin position="15"/>
        <end position="30"/>
    </location>
</feature>
<evidence type="ECO:0000313" key="2">
    <source>
        <dbReference type="EMBL" id="KAJ8103660.1"/>
    </source>
</evidence>
<evidence type="ECO:0000256" key="1">
    <source>
        <dbReference type="SAM" id="MobiDB-lite"/>
    </source>
</evidence>